<reference evidence="10" key="2">
    <citation type="submission" date="2020-09" db="EMBL/GenBank/DDBJ databases">
        <authorList>
            <person name="Sun Q."/>
            <person name="Kim S."/>
        </authorList>
    </citation>
    <scope>NUCLEOTIDE SEQUENCE</scope>
    <source>
        <strain evidence="10">KCTC 32296</strain>
    </source>
</reference>
<keyword evidence="4 5" id="KW-0119">Carbohydrate metabolism</keyword>
<dbReference type="GO" id="GO:0008448">
    <property type="term" value="F:N-acetylglucosamine-6-phosphate deacetylase activity"/>
    <property type="evidence" value="ECO:0007669"/>
    <property type="project" value="InterPro"/>
</dbReference>
<feature type="binding site" evidence="8">
    <location>
        <position position="215"/>
    </location>
    <ligand>
        <name>Zn(2+)</name>
        <dbReference type="ChEBI" id="CHEBI:29105"/>
    </ligand>
</feature>
<feature type="active site" description="Proton donor/acceptor" evidence="6">
    <location>
        <position position="273"/>
    </location>
</feature>
<feature type="binding site" evidence="7">
    <location>
        <position position="226"/>
    </location>
    <ligand>
        <name>substrate</name>
    </ligand>
</feature>
<comment type="caution">
    <text evidence="10">The sequence shown here is derived from an EMBL/GenBank/DDBJ whole genome shotgun (WGS) entry which is preliminary data.</text>
</comment>
<proteinExistence type="inferred from homology"/>
<dbReference type="GO" id="GO:0006046">
    <property type="term" value="P:N-acetylglucosamine catabolic process"/>
    <property type="evidence" value="ECO:0007669"/>
    <property type="project" value="TreeGrafter"/>
</dbReference>
<evidence type="ECO:0000256" key="1">
    <source>
        <dbReference type="ARBA" id="ARBA00010716"/>
    </source>
</evidence>
<evidence type="ECO:0000259" key="9">
    <source>
        <dbReference type="Pfam" id="PF01979"/>
    </source>
</evidence>
<dbReference type="RefSeq" id="WP_189485046.1">
    <property type="nucleotide sequence ID" value="NZ_BMZB01000001.1"/>
</dbReference>
<evidence type="ECO:0000256" key="6">
    <source>
        <dbReference type="PIRSR" id="PIRSR038994-1"/>
    </source>
</evidence>
<organism evidence="10 11">
    <name type="scientific">Asticcacaulis endophyticus</name>
    <dbReference type="NCBI Taxonomy" id="1395890"/>
    <lineage>
        <taxon>Bacteria</taxon>
        <taxon>Pseudomonadati</taxon>
        <taxon>Pseudomonadota</taxon>
        <taxon>Alphaproteobacteria</taxon>
        <taxon>Caulobacterales</taxon>
        <taxon>Caulobacteraceae</taxon>
        <taxon>Asticcacaulis</taxon>
    </lineage>
</organism>
<dbReference type="GO" id="GO:0046872">
    <property type="term" value="F:metal ion binding"/>
    <property type="evidence" value="ECO:0007669"/>
    <property type="project" value="UniProtKB-KW"/>
</dbReference>
<feature type="binding site" evidence="8">
    <location>
        <position position="130"/>
    </location>
    <ligand>
        <name>Zn(2+)</name>
        <dbReference type="ChEBI" id="CHEBI:29105"/>
    </ligand>
</feature>
<evidence type="ECO:0000256" key="8">
    <source>
        <dbReference type="PIRSR" id="PIRSR038994-3"/>
    </source>
</evidence>
<dbReference type="Gene3D" id="2.30.40.10">
    <property type="entry name" value="Urease, subunit C, domain 1"/>
    <property type="match status" value="1"/>
</dbReference>
<reference evidence="10" key="1">
    <citation type="journal article" date="2014" name="Int. J. Syst. Evol. Microbiol.">
        <title>Complete genome sequence of Corynebacterium casei LMG S-19264T (=DSM 44701T), isolated from a smear-ripened cheese.</title>
        <authorList>
            <consortium name="US DOE Joint Genome Institute (JGI-PGF)"/>
            <person name="Walter F."/>
            <person name="Albersmeier A."/>
            <person name="Kalinowski J."/>
            <person name="Ruckert C."/>
        </authorList>
    </citation>
    <scope>NUCLEOTIDE SEQUENCE</scope>
    <source>
        <strain evidence="10">KCTC 32296</strain>
    </source>
</reference>
<sequence>MSPKTTFRNGSILSPEGFVTDHVLTIAGDRIASLEASKSASAGEAIDLDGGYLLPGFIDTQVNGGGGVLFNDDTSFEAIAAIGAAHRQYGTTGFLPTLISDELEVIDAAMRAVEQAIEDGAPGVLGIHIEGPFINEARKGTHDPAKFRTLTDQSLKLLSGLKHGKTLVTLAPETTTSGDIRTLTQAGVIVAAGHTDASYGRMAQAFNEGVTGITHLFNAMSPFTHRAPGVVGAALENQSIYCGLIIDGRHVDPVALKIAVRCRPHDRFMIVTDAMPTVGSQTKTFMLQDKLIRVEDGVCVGPDGTLAGSDLDMATAVKNAVEMVGLTLDEAAVMASAAPARFLGLDAQYGVLNAGARADLVWLDRDLNLKGVWIGGEQSLSQKAAA</sequence>
<dbReference type="PIRSF" id="PIRSF038994">
    <property type="entry name" value="NagA"/>
    <property type="match status" value="1"/>
</dbReference>
<keyword evidence="11" id="KW-1185">Reference proteome</keyword>
<feature type="binding site" evidence="7">
    <location>
        <position position="141"/>
    </location>
    <ligand>
        <name>substrate</name>
    </ligand>
</feature>
<dbReference type="InterPro" id="IPR006680">
    <property type="entry name" value="Amidohydro-rel"/>
</dbReference>
<keyword evidence="2 8" id="KW-0479">Metal-binding</keyword>
<feature type="domain" description="Amidohydrolase-related" evidence="9">
    <location>
        <begin position="52"/>
        <end position="377"/>
    </location>
</feature>
<dbReference type="SUPFAM" id="SSF51338">
    <property type="entry name" value="Composite domain of metallo-dependent hydrolases"/>
    <property type="match status" value="1"/>
</dbReference>
<name>A0A918UNT9_9CAUL</name>
<evidence type="ECO:0000256" key="2">
    <source>
        <dbReference type="ARBA" id="ARBA00022723"/>
    </source>
</evidence>
<dbReference type="SUPFAM" id="SSF51556">
    <property type="entry name" value="Metallo-dependent hydrolases"/>
    <property type="match status" value="1"/>
</dbReference>
<evidence type="ECO:0000256" key="5">
    <source>
        <dbReference type="PIRNR" id="PIRNR038994"/>
    </source>
</evidence>
<dbReference type="InterPro" id="IPR032466">
    <property type="entry name" value="Metal_Hydrolase"/>
</dbReference>
<dbReference type="Pfam" id="PF01979">
    <property type="entry name" value="Amidohydro_1"/>
    <property type="match status" value="1"/>
</dbReference>
<dbReference type="CDD" id="cd00854">
    <property type="entry name" value="NagA"/>
    <property type="match status" value="1"/>
</dbReference>
<dbReference type="Gene3D" id="3.20.20.140">
    <property type="entry name" value="Metal-dependent hydrolases"/>
    <property type="match status" value="1"/>
</dbReference>
<dbReference type="NCBIfam" id="TIGR00221">
    <property type="entry name" value="nagA"/>
    <property type="match status" value="1"/>
</dbReference>
<evidence type="ECO:0000256" key="4">
    <source>
        <dbReference type="ARBA" id="ARBA00023277"/>
    </source>
</evidence>
<dbReference type="EMBL" id="BMZB01000001">
    <property type="protein sequence ID" value="GGZ24980.1"/>
    <property type="molecule type" value="Genomic_DNA"/>
</dbReference>
<feature type="binding site" evidence="8">
    <location>
        <position position="194"/>
    </location>
    <ligand>
        <name>Zn(2+)</name>
        <dbReference type="ChEBI" id="CHEBI:29105"/>
    </ligand>
</feature>
<keyword evidence="3 5" id="KW-0378">Hydrolase</keyword>
<dbReference type="PANTHER" id="PTHR11113:SF14">
    <property type="entry name" value="N-ACETYLGLUCOSAMINE-6-PHOSPHATE DEACETYLASE"/>
    <property type="match status" value="1"/>
</dbReference>
<dbReference type="AlphaFoldDB" id="A0A918UNT9"/>
<evidence type="ECO:0000313" key="10">
    <source>
        <dbReference type="EMBL" id="GGZ24980.1"/>
    </source>
</evidence>
<protein>
    <submittedName>
        <fullName evidence="10">N-acetylglucosamine-6-phosphate deacetylase</fullName>
    </submittedName>
</protein>
<feature type="binding site" evidence="7">
    <location>
        <begin position="306"/>
        <end position="308"/>
    </location>
    <ligand>
        <name>substrate</name>
    </ligand>
</feature>
<dbReference type="Proteomes" id="UP000662572">
    <property type="component" value="Unassembled WGS sequence"/>
</dbReference>
<dbReference type="InterPro" id="IPR003764">
    <property type="entry name" value="GlcNAc_6-P_deAcase"/>
</dbReference>
<gene>
    <name evidence="10" type="ORF">GCM10011273_07860</name>
</gene>
<comment type="similarity">
    <text evidence="1 5">Belongs to the metallo-dependent hydrolases superfamily. NagA family.</text>
</comment>
<dbReference type="InterPro" id="IPR011059">
    <property type="entry name" value="Metal-dep_hydrolase_composite"/>
</dbReference>
<evidence type="ECO:0000313" key="11">
    <source>
        <dbReference type="Proteomes" id="UP000662572"/>
    </source>
</evidence>
<dbReference type="FunFam" id="3.20.20.140:FF:000004">
    <property type="entry name" value="N-acetylglucosamine-6-phosphate deacetylase"/>
    <property type="match status" value="1"/>
</dbReference>
<feature type="binding site" evidence="7">
    <location>
        <begin position="218"/>
        <end position="219"/>
    </location>
    <ligand>
        <name>substrate</name>
    </ligand>
</feature>
<comment type="cofactor">
    <cofactor evidence="8">
        <name>a divalent metal cation</name>
        <dbReference type="ChEBI" id="CHEBI:60240"/>
    </cofactor>
    <text evidence="8">Binds 1 divalent metal cation per subunit.</text>
</comment>
<evidence type="ECO:0000256" key="7">
    <source>
        <dbReference type="PIRSR" id="PIRSR038994-2"/>
    </source>
</evidence>
<feature type="binding site" evidence="7">
    <location>
        <position position="250"/>
    </location>
    <ligand>
        <name>substrate</name>
    </ligand>
</feature>
<evidence type="ECO:0000256" key="3">
    <source>
        <dbReference type="ARBA" id="ARBA00022801"/>
    </source>
</evidence>
<dbReference type="PANTHER" id="PTHR11113">
    <property type="entry name" value="N-ACETYLGLUCOSAMINE-6-PHOSPHATE DEACETYLASE"/>
    <property type="match status" value="1"/>
</dbReference>
<accession>A0A918UNT9</accession>